<dbReference type="OrthoDB" id="7464126at2759"/>
<dbReference type="AlphaFoldDB" id="A0A423XJK5"/>
<comment type="caution">
    <text evidence="2">The sequence shown here is derived from an EMBL/GenBank/DDBJ whole genome shotgun (WGS) entry which is preliminary data.</text>
</comment>
<dbReference type="InParanoid" id="A0A423XJK5"/>
<keyword evidence="3" id="KW-1185">Reference proteome</keyword>
<dbReference type="EMBL" id="LKEB01000004">
    <property type="protein sequence ID" value="ROW16618.1"/>
    <property type="molecule type" value="Genomic_DNA"/>
</dbReference>
<evidence type="ECO:0000259" key="1">
    <source>
        <dbReference type="Pfam" id="PF24809"/>
    </source>
</evidence>
<accession>A0A423XJK5</accession>
<dbReference type="Proteomes" id="UP000285146">
    <property type="component" value="Unassembled WGS sequence"/>
</dbReference>
<protein>
    <recommendedName>
        <fullName evidence="1">DUF7708 domain-containing protein</fullName>
    </recommendedName>
</protein>
<dbReference type="InterPro" id="IPR056125">
    <property type="entry name" value="DUF7708"/>
</dbReference>
<gene>
    <name evidence="2" type="ORF">VPNG_01633</name>
</gene>
<organism evidence="2 3">
    <name type="scientific">Cytospora leucostoma</name>
    <dbReference type="NCBI Taxonomy" id="1230097"/>
    <lineage>
        <taxon>Eukaryota</taxon>
        <taxon>Fungi</taxon>
        <taxon>Dikarya</taxon>
        <taxon>Ascomycota</taxon>
        <taxon>Pezizomycotina</taxon>
        <taxon>Sordariomycetes</taxon>
        <taxon>Sordariomycetidae</taxon>
        <taxon>Diaporthales</taxon>
        <taxon>Cytosporaceae</taxon>
        <taxon>Cytospora</taxon>
    </lineage>
</organism>
<reference evidence="2 3" key="1">
    <citation type="submission" date="2015-09" db="EMBL/GenBank/DDBJ databases">
        <title>Host preference determinants of Valsa canker pathogens revealed by comparative genomics.</title>
        <authorList>
            <person name="Yin Z."/>
            <person name="Huang L."/>
        </authorList>
    </citation>
    <scope>NUCLEOTIDE SEQUENCE [LARGE SCALE GENOMIC DNA]</scope>
    <source>
        <strain evidence="2 3">SXYLt</strain>
    </source>
</reference>
<name>A0A423XJK5_9PEZI</name>
<dbReference type="STRING" id="1230097.A0A423XJK5"/>
<evidence type="ECO:0000313" key="2">
    <source>
        <dbReference type="EMBL" id="ROW16618.1"/>
    </source>
</evidence>
<evidence type="ECO:0000313" key="3">
    <source>
        <dbReference type="Proteomes" id="UP000285146"/>
    </source>
</evidence>
<feature type="domain" description="DUF7708" evidence="1">
    <location>
        <begin position="68"/>
        <end position="165"/>
    </location>
</feature>
<proteinExistence type="predicted"/>
<sequence length="167" mass="19306">MPLPKAIPHAIRQTMRTAFEELDQAITPQDSCDFKSSTLQTVRQEALDIQRHLAARQSLRNMRRLTPLFTALEHYAKSIDTLCNGTPFLPWIWAPITMILRIASEYVEAFDQIIKGYTRIGESLQRLRILDEAFAGDDGFHQVLAIFYADILEFHKHAYKFVRRSAK</sequence>
<dbReference type="Pfam" id="PF24809">
    <property type="entry name" value="DUF7708"/>
    <property type="match status" value="1"/>
</dbReference>